<dbReference type="InterPro" id="IPR015421">
    <property type="entry name" value="PyrdxlP-dep_Trfase_major"/>
</dbReference>
<comment type="cofactor">
    <cofactor evidence="1">
        <name>pyridoxal 5'-phosphate</name>
        <dbReference type="ChEBI" id="CHEBI:597326"/>
    </cofactor>
</comment>
<evidence type="ECO:0000259" key="3">
    <source>
        <dbReference type="Pfam" id="PF00155"/>
    </source>
</evidence>
<dbReference type="Proteomes" id="UP000319848">
    <property type="component" value="Unassembled WGS sequence"/>
</dbReference>
<dbReference type="InterPro" id="IPR015424">
    <property type="entry name" value="PyrdxlP-dep_Trfase"/>
</dbReference>
<dbReference type="RefSeq" id="WP_023571613.1">
    <property type="nucleotide sequence ID" value="NZ_AVBI01000019.1"/>
</dbReference>
<proteinExistence type="predicted"/>
<dbReference type="OrthoDB" id="9807157at2"/>
<dbReference type="Gene3D" id="3.40.640.10">
    <property type="entry name" value="Type I PLP-dependent aspartate aminotransferase-like (Major domain)"/>
    <property type="match status" value="1"/>
</dbReference>
<dbReference type="InterPro" id="IPR050087">
    <property type="entry name" value="AON_synthase_class-II"/>
</dbReference>
<feature type="domain" description="Aminotransferase class I/classII large" evidence="3">
    <location>
        <begin position="50"/>
        <end position="394"/>
    </location>
</feature>
<dbReference type="GO" id="GO:0030170">
    <property type="term" value="F:pyridoxal phosphate binding"/>
    <property type="evidence" value="ECO:0007669"/>
    <property type="project" value="InterPro"/>
</dbReference>
<dbReference type="EMBL" id="VLKQ01000001">
    <property type="protein sequence ID" value="TWI15233.1"/>
    <property type="molecule type" value="Genomic_DNA"/>
</dbReference>
<organism evidence="4 5">
    <name type="scientific">Flavobacterium cauense R2A-7</name>
    <dbReference type="NCBI Taxonomy" id="1341154"/>
    <lineage>
        <taxon>Bacteria</taxon>
        <taxon>Pseudomonadati</taxon>
        <taxon>Bacteroidota</taxon>
        <taxon>Flavobacteriia</taxon>
        <taxon>Flavobacteriales</taxon>
        <taxon>Flavobacteriaceae</taxon>
        <taxon>Flavobacterium</taxon>
    </lineage>
</organism>
<dbReference type="GO" id="GO:0016740">
    <property type="term" value="F:transferase activity"/>
    <property type="evidence" value="ECO:0007669"/>
    <property type="project" value="UniProtKB-KW"/>
</dbReference>
<evidence type="ECO:0000313" key="4">
    <source>
        <dbReference type="EMBL" id="TWI15233.1"/>
    </source>
</evidence>
<dbReference type="PANTHER" id="PTHR13693">
    <property type="entry name" value="CLASS II AMINOTRANSFERASE/8-AMINO-7-OXONONANOATE SYNTHASE"/>
    <property type="match status" value="1"/>
</dbReference>
<dbReference type="Gene3D" id="3.40.630.30">
    <property type="match status" value="1"/>
</dbReference>
<dbReference type="InterPro" id="IPR004839">
    <property type="entry name" value="Aminotransferase_I/II_large"/>
</dbReference>
<evidence type="ECO:0000256" key="1">
    <source>
        <dbReference type="ARBA" id="ARBA00001933"/>
    </source>
</evidence>
<dbReference type="AlphaFoldDB" id="V6RYJ4"/>
<sequence>MAKIKHNNFIDTVNSVISGAKNEGVLHLYAEDSFLNGRTLQIEGKQMYHFGTTGYLGLEQDERIKQAAINAIQKFGTQFPLSKTYISNPLYAELEAKIEKMYGITPVITKNSTLGHLAVIPTVVRDEDAVILDHQVHWSVQNACQQLKLRGIPVEMVRHNNLSMVEDKIKELANRGGKIWYMADGVYSMFGDFAPIPELIKLTQKYPQLHLYFDDVHGMSWKGKNGTGYVFDSFNQLPNNVLIVSTLSKTFGASGAMLICSDGKLRDKIKNFGGPLTFSAQLEPASLAAASSSADIHLSPEITVMQNELTERISYFNSLLEDSPVPLIVKNDSPVFFIGTGMPATAYNLTQKLFKEGFFVNPGLYPAVPVKNTGIRITISRHNQKEDIKALAEALQFHLPKALEETDNSLDKIQRSFRLERIFKKVKKVSVDSGLLKFQFETSIHNIDKDFWNTSLGGQSVFDWEGMCYLEETFKNNPNPQDNWDFYYCIIRDTANMPILVTFFTCSLWKDDMLLPESVSKQLEEKRKSNPLYHTSKVVSMGSLFTEGQHYYCNNQHPLQNEAIKMLLSKADELYHDVNADMLVFRDFETDNNWDDVLHNQGFVKVVMPEACTVTDNTWSTIEDFTKKLSPRSRKHFNKEVLPFETCFDIQVKSNLSDLELEKAYQLYTNVKDNNVAINTFTYPLSAFKKMSDYASWEFIVLYLKENESKEPEMVGVVFGYKNLKRAYVPTLIGMNYNYVQELHLYRQLLFQIIKRANTLGISKIDFGFSATFEKRKLGAEIIPKIAYIQAKDNYSFEALNSLQNDIK</sequence>
<gene>
    <name evidence="4" type="ORF">IP98_00224</name>
</gene>
<dbReference type="Pfam" id="PF00155">
    <property type="entry name" value="Aminotran_1_2"/>
    <property type="match status" value="1"/>
</dbReference>
<dbReference type="SUPFAM" id="SSF55729">
    <property type="entry name" value="Acyl-CoA N-acyltransferases (Nat)"/>
    <property type="match status" value="1"/>
</dbReference>
<dbReference type="Gene3D" id="3.90.1150.10">
    <property type="entry name" value="Aspartate Aminotransferase, domain 1"/>
    <property type="match status" value="1"/>
</dbReference>
<protein>
    <submittedName>
        <fullName evidence="4">7-keto-8-aminopelargonate synthetase-like enzyme</fullName>
    </submittedName>
</protein>
<dbReference type="SUPFAM" id="SSF53383">
    <property type="entry name" value="PLP-dependent transferases"/>
    <property type="match status" value="1"/>
</dbReference>
<dbReference type="PANTHER" id="PTHR13693:SF3">
    <property type="entry name" value="LD36009P"/>
    <property type="match status" value="1"/>
</dbReference>
<dbReference type="STRING" id="1341154.FCR2A7T_25190"/>
<comment type="caution">
    <text evidence="4">The sequence shown here is derived from an EMBL/GenBank/DDBJ whole genome shotgun (WGS) entry which is preliminary data.</text>
</comment>
<reference evidence="4 5" key="1">
    <citation type="journal article" date="2015" name="Stand. Genomic Sci.">
        <title>Genomic Encyclopedia of Bacterial and Archaeal Type Strains, Phase III: the genomes of soil and plant-associated and newly described type strains.</title>
        <authorList>
            <person name="Whitman W.B."/>
            <person name="Woyke T."/>
            <person name="Klenk H.P."/>
            <person name="Zhou Y."/>
            <person name="Lilburn T.G."/>
            <person name="Beck B.J."/>
            <person name="De Vos P."/>
            <person name="Vandamme P."/>
            <person name="Eisen J.A."/>
            <person name="Garrity G."/>
            <person name="Hugenholtz P."/>
            <person name="Kyrpides N.C."/>
        </authorList>
    </citation>
    <scope>NUCLEOTIDE SEQUENCE [LARGE SCALE GENOMIC DNA]</scope>
    <source>
        <strain evidence="4 5">CGMCC 1.7270</strain>
    </source>
</reference>
<evidence type="ECO:0000256" key="2">
    <source>
        <dbReference type="ARBA" id="ARBA00022679"/>
    </source>
</evidence>
<dbReference type="InterPro" id="IPR016181">
    <property type="entry name" value="Acyl_CoA_acyltransferase"/>
</dbReference>
<accession>V6RYJ4</accession>
<name>V6RYJ4_9FLAO</name>
<evidence type="ECO:0000313" key="5">
    <source>
        <dbReference type="Proteomes" id="UP000319848"/>
    </source>
</evidence>
<keyword evidence="2" id="KW-0808">Transferase</keyword>
<keyword evidence="5" id="KW-1185">Reference proteome</keyword>
<dbReference type="InterPro" id="IPR015422">
    <property type="entry name" value="PyrdxlP-dep_Trfase_small"/>
</dbReference>